<feature type="compositionally biased region" description="Polar residues" evidence="1">
    <location>
        <begin position="142"/>
        <end position="158"/>
    </location>
</feature>
<gene>
    <name evidence="3" type="ORF">H8S44_01770</name>
</gene>
<proteinExistence type="predicted"/>
<keyword evidence="4" id="KW-1185">Reference proteome</keyword>
<feature type="transmembrane region" description="Helical" evidence="2">
    <location>
        <begin position="15"/>
        <end position="37"/>
    </location>
</feature>
<name>A0A923LA74_9FIRM</name>
<keyword evidence="2" id="KW-1133">Transmembrane helix</keyword>
<reference evidence="3" key="1">
    <citation type="submission" date="2020-08" db="EMBL/GenBank/DDBJ databases">
        <title>Genome public.</title>
        <authorList>
            <person name="Liu C."/>
            <person name="Sun Q."/>
        </authorList>
    </citation>
    <scope>NUCLEOTIDE SEQUENCE</scope>
    <source>
        <strain evidence="3">NSJ-68</strain>
    </source>
</reference>
<evidence type="ECO:0000313" key="3">
    <source>
        <dbReference type="EMBL" id="MBC5658514.1"/>
    </source>
</evidence>
<comment type="caution">
    <text evidence="3">The sequence shown here is derived from an EMBL/GenBank/DDBJ whole genome shotgun (WGS) entry which is preliminary data.</text>
</comment>
<evidence type="ECO:0000256" key="1">
    <source>
        <dbReference type="SAM" id="MobiDB-lite"/>
    </source>
</evidence>
<accession>A0A923LA74</accession>
<dbReference type="Proteomes" id="UP000649345">
    <property type="component" value="Unassembled WGS sequence"/>
</dbReference>
<protein>
    <recommendedName>
        <fullName evidence="5">FMN-binding protein</fullName>
    </recommendedName>
</protein>
<evidence type="ECO:0000313" key="4">
    <source>
        <dbReference type="Proteomes" id="UP000649345"/>
    </source>
</evidence>
<sequence length="164" mass="17584">MSSKTKIVVLRMKELVYTGIFVALGILLILLLVYMFAPKGNGASGSADAVYTPGVYTSSITLGGDAVDISVTVSADRIESIALQNLSETVETMYPLMKPALEHLAEQICETQSLEGLTFSDDSRYTSQVLLDAVSKALEKAQISQSTQSNPKNQSAESNEGEMP</sequence>
<keyword evidence="2" id="KW-0812">Transmembrane</keyword>
<keyword evidence="2" id="KW-0472">Membrane</keyword>
<feature type="region of interest" description="Disordered" evidence="1">
    <location>
        <begin position="141"/>
        <end position="164"/>
    </location>
</feature>
<organism evidence="3 4">
    <name type="scientific">Anaerosacchariphilus hominis</name>
    <dbReference type="NCBI Taxonomy" id="2763017"/>
    <lineage>
        <taxon>Bacteria</taxon>
        <taxon>Bacillati</taxon>
        <taxon>Bacillota</taxon>
        <taxon>Clostridia</taxon>
        <taxon>Lachnospirales</taxon>
        <taxon>Lachnospiraceae</taxon>
        <taxon>Anaerosacchariphilus</taxon>
    </lineage>
</organism>
<evidence type="ECO:0000256" key="2">
    <source>
        <dbReference type="SAM" id="Phobius"/>
    </source>
</evidence>
<dbReference type="AlphaFoldDB" id="A0A923LA74"/>
<evidence type="ECO:0008006" key="5">
    <source>
        <dbReference type="Google" id="ProtNLM"/>
    </source>
</evidence>
<dbReference type="RefSeq" id="WP_186872776.1">
    <property type="nucleotide sequence ID" value="NZ_JACOOR010000001.1"/>
</dbReference>
<dbReference type="EMBL" id="JACOOR010000001">
    <property type="protein sequence ID" value="MBC5658514.1"/>
    <property type="molecule type" value="Genomic_DNA"/>
</dbReference>